<evidence type="ECO:0000313" key="1">
    <source>
        <dbReference type="EMBL" id="KAJ9113604.1"/>
    </source>
</evidence>
<evidence type="ECO:0000313" key="2">
    <source>
        <dbReference type="Proteomes" id="UP001230649"/>
    </source>
</evidence>
<accession>A0ACC2WPA0</accession>
<keyword evidence="2" id="KW-1185">Reference proteome</keyword>
<dbReference type="Proteomes" id="UP001230649">
    <property type="component" value="Unassembled WGS sequence"/>
</dbReference>
<protein>
    <submittedName>
        <fullName evidence="1">Uncharacterized protein</fullName>
    </submittedName>
</protein>
<gene>
    <name evidence="1" type="ORF">QFC20_001956</name>
</gene>
<dbReference type="EMBL" id="JASBWS010000012">
    <property type="protein sequence ID" value="KAJ9113604.1"/>
    <property type="molecule type" value="Genomic_DNA"/>
</dbReference>
<comment type="caution">
    <text evidence="1">The sequence shown here is derived from an EMBL/GenBank/DDBJ whole genome shotgun (WGS) entry which is preliminary data.</text>
</comment>
<name>A0ACC2WPA0_9TREE</name>
<organism evidence="1 2">
    <name type="scientific">Naganishia adeliensis</name>
    <dbReference type="NCBI Taxonomy" id="92952"/>
    <lineage>
        <taxon>Eukaryota</taxon>
        <taxon>Fungi</taxon>
        <taxon>Dikarya</taxon>
        <taxon>Basidiomycota</taxon>
        <taxon>Agaricomycotina</taxon>
        <taxon>Tremellomycetes</taxon>
        <taxon>Filobasidiales</taxon>
        <taxon>Filobasidiaceae</taxon>
        <taxon>Naganishia</taxon>
    </lineage>
</organism>
<proteinExistence type="predicted"/>
<reference evidence="1" key="1">
    <citation type="submission" date="2023-04" db="EMBL/GenBank/DDBJ databases">
        <title>Draft Genome sequencing of Naganishia species isolated from polar environments using Oxford Nanopore Technology.</title>
        <authorList>
            <person name="Leo P."/>
            <person name="Venkateswaran K."/>
        </authorList>
    </citation>
    <scope>NUCLEOTIDE SEQUENCE</scope>
    <source>
        <strain evidence="1">MNA-CCFEE 5262</strain>
    </source>
</reference>
<sequence>MVKTKDSTAQKKPAGKKATTKLRAKKALLPPQLARSASLQVKYDVAQENALPTSTIRKGTLAPSDASSAPAATSNLQNLTEFTGESAGTFGLQATEPTSTTSQNVQLPRVIGLVAQDGSPRSKSASLEGWSSPLHFSTSAHTTFPNSARNPPSETLNSEKTPKVPEAETDTVVDWRKDRDAAPRAEPEAGLETGAKGRSVRFCDGVDEGKERGKGIRWEGRDASPVIESTVASASALKRRATNHTLDLDRVSNTERKRLKGKGKAKEPTTSDEPTFQQASSQTHHYAGQPNHSYAA</sequence>